<organism evidence="14 15">
    <name type="scientific">Oedothorax gibbosus</name>
    <dbReference type="NCBI Taxonomy" id="931172"/>
    <lineage>
        <taxon>Eukaryota</taxon>
        <taxon>Metazoa</taxon>
        <taxon>Ecdysozoa</taxon>
        <taxon>Arthropoda</taxon>
        <taxon>Chelicerata</taxon>
        <taxon>Arachnida</taxon>
        <taxon>Araneae</taxon>
        <taxon>Araneomorphae</taxon>
        <taxon>Entelegynae</taxon>
        <taxon>Araneoidea</taxon>
        <taxon>Linyphiidae</taxon>
        <taxon>Erigoninae</taxon>
        <taxon>Oedothorax</taxon>
    </lineage>
</organism>
<accession>A0AAV6TSD0</accession>
<evidence type="ECO:0000256" key="2">
    <source>
        <dbReference type="ARBA" id="ARBA00004141"/>
    </source>
</evidence>
<dbReference type="Pfam" id="PF13639">
    <property type="entry name" value="zf-RING_2"/>
    <property type="match status" value="1"/>
</dbReference>
<evidence type="ECO:0000256" key="6">
    <source>
        <dbReference type="ARBA" id="ARBA00022723"/>
    </source>
</evidence>
<evidence type="ECO:0000256" key="4">
    <source>
        <dbReference type="ARBA" id="ARBA00022679"/>
    </source>
</evidence>
<keyword evidence="10" id="KW-1133">Transmembrane helix</keyword>
<keyword evidence="4" id="KW-0808">Transferase</keyword>
<proteinExistence type="predicted"/>
<dbReference type="PANTHER" id="PTHR45977">
    <property type="entry name" value="TARGET OF ERK KINASE MPK-1"/>
    <property type="match status" value="1"/>
</dbReference>
<dbReference type="GO" id="GO:0016020">
    <property type="term" value="C:membrane"/>
    <property type="evidence" value="ECO:0007669"/>
    <property type="project" value="UniProtKB-SubCell"/>
</dbReference>
<dbReference type="AlphaFoldDB" id="A0AAV6TSD0"/>
<sequence length="89" mass="10309">MDEHVMETDYQSLGCSICLSSYMMSCNVHILSCHHRFHLSCITPWLSKSKTCPTCRSIITTAAARKIRRKFLREKILHYSVLLLSVMDM</sequence>
<evidence type="ECO:0000256" key="9">
    <source>
        <dbReference type="ARBA" id="ARBA00022833"/>
    </source>
</evidence>
<evidence type="ECO:0000256" key="10">
    <source>
        <dbReference type="ARBA" id="ARBA00022989"/>
    </source>
</evidence>
<evidence type="ECO:0000313" key="15">
    <source>
        <dbReference type="Proteomes" id="UP000827092"/>
    </source>
</evidence>
<comment type="catalytic activity">
    <reaction evidence="1">
        <text>S-ubiquitinyl-[E2 ubiquitin-conjugating enzyme]-L-cysteine + [acceptor protein]-L-lysine = [E2 ubiquitin-conjugating enzyme]-L-cysteine + N(6)-ubiquitinyl-[acceptor protein]-L-lysine.</text>
        <dbReference type="EC" id="2.3.2.27"/>
    </reaction>
</comment>
<evidence type="ECO:0000256" key="3">
    <source>
        <dbReference type="ARBA" id="ARBA00012483"/>
    </source>
</evidence>
<comment type="subcellular location">
    <subcellularLocation>
        <location evidence="2">Membrane</location>
        <topology evidence="2">Multi-pass membrane protein</topology>
    </subcellularLocation>
</comment>
<dbReference type="InterPro" id="IPR001841">
    <property type="entry name" value="Znf_RING"/>
</dbReference>
<name>A0AAV6TSD0_9ARAC</name>
<comment type="caution">
    <text evidence="14">The sequence shown here is derived from an EMBL/GenBank/DDBJ whole genome shotgun (WGS) entry which is preliminary data.</text>
</comment>
<dbReference type="Gene3D" id="3.30.40.10">
    <property type="entry name" value="Zinc/RING finger domain, C3HC4 (zinc finger)"/>
    <property type="match status" value="1"/>
</dbReference>
<dbReference type="EMBL" id="JAFNEN010001189">
    <property type="protein sequence ID" value="KAG8174551.1"/>
    <property type="molecule type" value="Genomic_DNA"/>
</dbReference>
<evidence type="ECO:0000256" key="11">
    <source>
        <dbReference type="ARBA" id="ARBA00023136"/>
    </source>
</evidence>
<evidence type="ECO:0000313" key="14">
    <source>
        <dbReference type="EMBL" id="KAG8174551.1"/>
    </source>
</evidence>
<dbReference type="GO" id="GO:0008270">
    <property type="term" value="F:zinc ion binding"/>
    <property type="evidence" value="ECO:0007669"/>
    <property type="project" value="UniProtKB-KW"/>
</dbReference>
<reference evidence="14 15" key="1">
    <citation type="journal article" date="2022" name="Nat. Ecol. Evol.">
        <title>A masculinizing supergene underlies an exaggerated male reproductive morph in a spider.</title>
        <authorList>
            <person name="Hendrickx F."/>
            <person name="De Corte Z."/>
            <person name="Sonet G."/>
            <person name="Van Belleghem S.M."/>
            <person name="Kostlbacher S."/>
            <person name="Vangestel C."/>
        </authorList>
    </citation>
    <scope>NUCLEOTIDE SEQUENCE [LARGE SCALE GENOMIC DNA]</scope>
    <source>
        <strain evidence="14">W744_W776</strain>
    </source>
</reference>
<dbReference type="SMART" id="SM00184">
    <property type="entry name" value="RING"/>
    <property type="match status" value="1"/>
</dbReference>
<dbReference type="PROSITE" id="PS50089">
    <property type="entry name" value="ZF_RING_2"/>
    <property type="match status" value="1"/>
</dbReference>
<dbReference type="SUPFAM" id="SSF57850">
    <property type="entry name" value="RING/U-box"/>
    <property type="match status" value="1"/>
</dbReference>
<dbReference type="Proteomes" id="UP000827092">
    <property type="component" value="Unassembled WGS sequence"/>
</dbReference>
<keyword evidence="6" id="KW-0479">Metal-binding</keyword>
<dbReference type="GO" id="GO:0061630">
    <property type="term" value="F:ubiquitin protein ligase activity"/>
    <property type="evidence" value="ECO:0007669"/>
    <property type="project" value="UniProtKB-EC"/>
</dbReference>
<evidence type="ECO:0000256" key="5">
    <source>
        <dbReference type="ARBA" id="ARBA00022692"/>
    </source>
</evidence>
<keyword evidence="9" id="KW-0862">Zinc</keyword>
<evidence type="ECO:0000256" key="8">
    <source>
        <dbReference type="ARBA" id="ARBA00022786"/>
    </source>
</evidence>
<protein>
    <recommendedName>
        <fullName evidence="3">RING-type E3 ubiquitin transferase</fullName>
        <ecNumber evidence="3">2.3.2.27</ecNumber>
    </recommendedName>
</protein>
<keyword evidence="5" id="KW-0812">Transmembrane</keyword>
<keyword evidence="11" id="KW-0472">Membrane</keyword>
<gene>
    <name evidence="14" type="ORF">JTE90_026875</name>
</gene>
<evidence type="ECO:0000256" key="12">
    <source>
        <dbReference type="PROSITE-ProRule" id="PRU00175"/>
    </source>
</evidence>
<dbReference type="InterPro" id="IPR013083">
    <property type="entry name" value="Znf_RING/FYVE/PHD"/>
</dbReference>
<evidence type="ECO:0000256" key="1">
    <source>
        <dbReference type="ARBA" id="ARBA00000900"/>
    </source>
</evidence>
<feature type="domain" description="RING-type" evidence="13">
    <location>
        <begin position="15"/>
        <end position="56"/>
    </location>
</feature>
<keyword evidence="8" id="KW-0833">Ubl conjugation pathway</keyword>
<keyword evidence="15" id="KW-1185">Reference proteome</keyword>
<dbReference type="EC" id="2.3.2.27" evidence="3"/>
<evidence type="ECO:0000259" key="13">
    <source>
        <dbReference type="PROSITE" id="PS50089"/>
    </source>
</evidence>
<evidence type="ECO:0000256" key="7">
    <source>
        <dbReference type="ARBA" id="ARBA00022771"/>
    </source>
</evidence>
<keyword evidence="7 12" id="KW-0863">Zinc-finger</keyword>